<gene>
    <name evidence="9" type="ORF">TthHB5018_c24460</name>
</gene>
<protein>
    <submittedName>
        <fullName evidence="9">Sugar ABC transporter permease</fullName>
    </submittedName>
</protein>
<dbReference type="SUPFAM" id="SSF161098">
    <property type="entry name" value="MetI-like"/>
    <property type="match status" value="1"/>
</dbReference>
<sequence length="274" mass="29939">MGLLLAAPGLLALAGVVLFPLLHALRLSFTDYTFLKRQADFVGLGRYREAFADPYFLHALGLTALYVAFTVGLTLALGLLLAVLLHQGLPLKGFHYFAVSLPMLIAPVGVGLIWKMILHPELGILAYLFGGRDFLGDARYALLTLGLVDVWQQVSFAALVLLAGLRSLPREPLEAALVDGATPWQAFWRVTFPLLLPVLGVLLILQTVAEVRTYDLVYVLTRGGPGTATDLVSYYIYRKAFLGLDLSGASAMGFLLLLFTLALVALYYRRLTRA</sequence>
<proteinExistence type="inferred from homology"/>
<evidence type="ECO:0000256" key="5">
    <source>
        <dbReference type="ARBA" id="ARBA00022989"/>
    </source>
</evidence>
<evidence type="ECO:0000256" key="1">
    <source>
        <dbReference type="ARBA" id="ARBA00004651"/>
    </source>
</evidence>
<name>A0A7R7THD0_THETH</name>
<dbReference type="GO" id="GO:0005886">
    <property type="term" value="C:plasma membrane"/>
    <property type="evidence" value="ECO:0007669"/>
    <property type="project" value="UniProtKB-SubCell"/>
</dbReference>
<dbReference type="PROSITE" id="PS50928">
    <property type="entry name" value="ABC_TM1"/>
    <property type="match status" value="1"/>
</dbReference>
<feature type="transmembrane region" description="Helical" evidence="7">
    <location>
        <begin position="96"/>
        <end position="118"/>
    </location>
</feature>
<keyword evidence="3" id="KW-1003">Cell membrane</keyword>
<evidence type="ECO:0000256" key="2">
    <source>
        <dbReference type="ARBA" id="ARBA00022448"/>
    </source>
</evidence>
<dbReference type="PANTHER" id="PTHR30193:SF37">
    <property type="entry name" value="INNER MEMBRANE ABC TRANSPORTER PERMEASE PROTEIN YCJO"/>
    <property type="match status" value="1"/>
</dbReference>
<keyword evidence="2 7" id="KW-0813">Transport</keyword>
<accession>A0A7R7THD0</accession>
<dbReference type="Gene3D" id="1.10.3720.10">
    <property type="entry name" value="MetI-like"/>
    <property type="match status" value="1"/>
</dbReference>
<evidence type="ECO:0000313" key="9">
    <source>
        <dbReference type="EMBL" id="BCP67512.1"/>
    </source>
</evidence>
<feature type="transmembrane region" description="Helical" evidence="7">
    <location>
        <begin position="186"/>
        <end position="209"/>
    </location>
</feature>
<dbReference type="InterPro" id="IPR051393">
    <property type="entry name" value="ABC_transporter_permease"/>
</dbReference>
<feature type="transmembrane region" description="Helical" evidence="7">
    <location>
        <begin position="55"/>
        <end position="84"/>
    </location>
</feature>
<dbReference type="InterPro" id="IPR035906">
    <property type="entry name" value="MetI-like_sf"/>
</dbReference>
<evidence type="ECO:0000259" key="8">
    <source>
        <dbReference type="PROSITE" id="PS50928"/>
    </source>
</evidence>
<organism evidence="9 10">
    <name type="scientific">Thermus thermophilus</name>
    <dbReference type="NCBI Taxonomy" id="274"/>
    <lineage>
        <taxon>Bacteria</taxon>
        <taxon>Thermotogati</taxon>
        <taxon>Deinococcota</taxon>
        <taxon>Deinococci</taxon>
        <taxon>Thermales</taxon>
        <taxon>Thermaceae</taxon>
        <taxon>Thermus</taxon>
    </lineage>
</organism>
<dbReference type="EMBL" id="AP024272">
    <property type="protein sequence ID" value="BCP67512.1"/>
    <property type="molecule type" value="Genomic_DNA"/>
</dbReference>
<keyword evidence="9" id="KW-0614">Plasmid</keyword>
<evidence type="ECO:0000256" key="3">
    <source>
        <dbReference type="ARBA" id="ARBA00022475"/>
    </source>
</evidence>
<geneLocation type="plasmid" evidence="9 10">
    <name>pHB5018c</name>
</geneLocation>
<evidence type="ECO:0000256" key="6">
    <source>
        <dbReference type="ARBA" id="ARBA00023136"/>
    </source>
</evidence>
<comment type="similarity">
    <text evidence="7">Belongs to the binding-protein-dependent transport system permease family.</text>
</comment>
<evidence type="ECO:0000256" key="4">
    <source>
        <dbReference type="ARBA" id="ARBA00022692"/>
    </source>
</evidence>
<keyword evidence="5 7" id="KW-1133">Transmembrane helix</keyword>
<keyword evidence="4 7" id="KW-0812">Transmembrane</keyword>
<dbReference type="Proteomes" id="UP000596099">
    <property type="component" value="Plasmid pHB5018c"/>
</dbReference>
<feature type="transmembrane region" description="Helical" evidence="7">
    <location>
        <begin position="249"/>
        <end position="268"/>
    </location>
</feature>
<dbReference type="RefSeq" id="WP_201351596.1">
    <property type="nucleotide sequence ID" value="NZ_AP024272.1"/>
</dbReference>
<evidence type="ECO:0000313" key="10">
    <source>
        <dbReference type="Proteomes" id="UP000596099"/>
    </source>
</evidence>
<feature type="domain" description="ABC transmembrane type-1" evidence="8">
    <location>
        <begin position="60"/>
        <end position="267"/>
    </location>
</feature>
<reference evidence="10" key="1">
    <citation type="submission" date="2021-01" db="EMBL/GenBank/DDBJ databases">
        <title>Complete Genome Sequence of Thermus thermophilus Strain HB5018, Isolated from Mine Onsen Hot Spring.</title>
        <authorList>
            <person name="Miyazaki K."/>
            <person name="Moriya T."/>
            <person name="Nemoto N."/>
            <person name="Oshima T."/>
            <person name="Yura K."/>
            <person name="Bessho Y."/>
        </authorList>
    </citation>
    <scope>NUCLEOTIDE SEQUENCE [LARGE SCALE GENOMIC DNA]</scope>
    <source>
        <strain evidence="10">HB5018</strain>
        <plasmid evidence="10">pHB5018c</plasmid>
    </source>
</reference>
<evidence type="ECO:0000256" key="7">
    <source>
        <dbReference type="RuleBase" id="RU363032"/>
    </source>
</evidence>
<dbReference type="Pfam" id="PF00528">
    <property type="entry name" value="BPD_transp_1"/>
    <property type="match status" value="1"/>
</dbReference>
<dbReference type="CDD" id="cd06261">
    <property type="entry name" value="TM_PBP2"/>
    <property type="match status" value="1"/>
</dbReference>
<keyword evidence="6 7" id="KW-0472">Membrane</keyword>
<dbReference type="PANTHER" id="PTHR30193">
    <property type="entry name" value="ABC TRANSPORTER PERMEASE PROTEIN"/>
    <property type="match status" value="1"/>
</dbReference>
<dbReference type="GO" id="GO:0055085">
    <property type="term" value="P:transmembrane transport"/>
    <property type="evidence" value="ECO:0007669"/>
    <property type="project" value="InterPro"/>
</dbReference>
<comment type="subcellular location">
    <subcellularLocation>
        <location evidence="1 7">Cell membrane</location>
        <topology evidence="1 7">Multi-pass membrane protein</topology>
    </subcellularLocation>
</comment>
<dbReference type="AlphaFoldDB" id="A0A7R7THD0"/>
<dbReference type="InterPro" id="IPR000515">
    <property type="entry name" value="MetI-like"/>
</dbReference>
<feature type="transmembrane region" description="Helical" evidence="7">
    <location>
        <begin position="138"/>
        <end position="165"/>
    </location>
</feature>